<dbReference type="GO" id="GO:0016342">
    <property type="term" value="C:catenin complex"/>
    <property type="evidence" value="ECO:0007669"/>
    <property type="project" value="TreeGrafter"/>
</dbReference>
<dbReference type="InterPro" id="IPR013164">
    <property type="entry name" value="Cadherin_N"/>
</dbReference>
<dbReference type="InterPro" id="IPR015919">
    <property type="entry name" value="Cadherin-like_sf"/>
</dbReference>
<dbReference type="Proteomes" id="UP001283361">
    <property type="component" value="Unassembled WGS sequence"/>
</dbReference>
<evidence type="ECO:0000256" key="5">
    <source>
        <dbReference type="ARBA" id="ARBA00022889"/>
    </source>
</evidence>
<proteinExistence type="predicted"/>
<keyword evidence="7 11" id="KW-0472">Membrane</keyword>
<feature type="compositionally biased region" description="Polar residues" evidence="10">
    <location>
        <begin position="1106"/>
        <end position="1126"/>
    </location>
</feature>
<feature type="domain" description="Cadherin" evidence="13">
    <location>
        <begin position="681"/>
        <end position="775"/>
    </location>
</feature>
<dbReference type="SUPFAM" id="SSF49313">
    <property type="entry name" value="Cadherin-like"/>
    <property type="match status" value="7"/>
</dbReference>
<keyword evidence="3" id="KW-0677">Repeat</keyword>
<dbReference type="PANTHER" id="PTHR24027:SF438">
    <property type="entry name" value="CADHERIN 23"/>
    <property type="match status" value="1"/>
</dbReference>
<keyword evidence="5" id="KW-0130">Cell adhesion</keyword>
<feature type="region of interest" description="Disordered" evidence="10">
    <location>
        <begin position="1038"/>
        <end position="1203"/>
    </location>
</feature>
<dbReference type="FunFam" id="2.60.40.60:FF:000002">
    <property type="entry name" value="Protocadherin alpha 2"/>
    <property type="match status" value="1"/>
</dbReference>
<evidence type="ECO:0000256" key="10">
    <source>
        <dbReference type="SAM" id="MobiDB-lite"/>
    </source>
</evidence>
<protein>
    <recommendedName>
        <fullName evidence="13">Cadherin domain-containing protein</fullName>
    </recommendedName>
</protein>
<feature type="signal peptide" evidence="12">
    <location>
        <begin position="1"/>
        <end position="26"/>
    </location>
</feature>
<evidence type="ECO:0000256" key="1">
    <source>
        <dbReference type="ARBA" id="ARBA00004167"/>
    </source>
</evidence>
<evidence type="ECO:0000256" key="3">
    <source>
        <dbReference type="ARBA" id="ARBA00022737"/>
    </source>
</evidence>
<dbReference type="GO" id="GO:0016477">
    <property type="term" value="P:cell migration"/>
    <property type="evidence" value="ECO:0007669"/>
    <property type="project" value="TreeGrafter"/>
</dbReference>
<evidence type="ECO:0000313" key="15">
    <source>
        <dbReference type="Proteomes" id="UP001283361"/>
    </source>
</evidence>
<feature type="region of interest" description="Disordered" evidence="10">
    <location>
        <begin position="863"/>
        <end position="891"/>
    </location>
</feature>
<organism evidence="14 15">
    <name type="scientific">Elysia crispata</name>
    <name type="common">lettuce slug</name>
    <dbReference type="NCBI Taxonomy" id="231223"/>
    <lineage>
        <taxon>Eukaryota</taxon>
        <taxon>Metazoa</taxon>
        <taxon>Spiralia</taxon>
        <taxon>Lophotrochozoa</taxon>
        <taxon>Mollusca</taxon>
        <taxon>Gastropoda</taxon>
        <taxon>Heterobranchia</taxon>
        <taxon>Euthyneura</taxon>
        <taxon>Panpulmonata</taxon>
        <taxon>Sacoglossa</taxon>
        <taxon>Placobranchoidea</taxon>
        <taxon>Plakobranchidae</taxon>
        <taxon>Elysia</taxon>
    </lineage>
</organism>
<feature type="domain" description="Cadherin" evidence="13">
    <location>
        <begin position="585"/>
        <end position="677"/>
    </location>
</feature>
<dbReference type="InterPro" id="IPR002126">
    <property type="entry name" value="Cadherin-like_dom"/>
</dbReference>
<dbReference type="PROSITE" id="PS50268">
    <property type="entry name" value="CADHERIN_2"/>
    <property type="match status" value="7"/>
</dbReference>
<feature type="domain" description="Cadherin" evidence="13">
    <location>
        <begin position="146"/>
        <end position="254"/>
    </location>
</feature>
<evidence type="ECO:0000256" key="7">
    <source>
        <dbReference type="ARBA" id="ARBA00023136"/>
    </source>
</evidence>
<evidence type="ECO:0000256" key="2">
    <source>
        <dbReference type="ARBA" id="ARBA00022692"/>
    </source>
</evidence>
<feature type="compositionally biased region" description="Polar residues" evidence="10">
    <location>
        <begin position="1088"/>
        <end position="1098"/>
    </location>
</feature>
<name>A0AAE1DVQ6_9GAST</name>
<dbReference type="SMART" id="SM00112">
    <property type="entry name" value="CA"/>
    <property type="match status" value="7"/>
</dbReference>
<evidence type="ECO:0000256" key="11">
    <source>
        <dbReference type="SAM" id="Phobius"/>
    </source>
</evidence>
<dbReference type="EMBL" id="JAWDGP010002216">
    <property type="protein sequence ID" value="KAK3784739.1"/>
    <property type="molecule type" value="Genomic_DNA"/>
</dbReference>
<dbReference type="InterPro" id="IPR039808">
    <property type="entry name" value="Cadherin"/>
</dbReference>
<keyword evidence="8" id="KW-0325">Glycoprotein</keyword>
<evidence type="ECO:0000313" key="14">
    <source>
        <dbReference type="EMBL" id="KAK3784739.1"/>
    </source>
</evidence>
<dbReference type="Gene3D" id="2.60.40.60">
    <property type="entry name" value="Cadherins"/>
    <property type="match status" value="7"/>
</dbReference>
<feature type="domain" description="Cadherin" evidence="13">
    <location>
        <begin position="473"/>
        <end position="576"/>
    </location>
</feature>
<comment type="subcellular location">
    <subcellularLocation>
        <location evidence="1">Membrane</location>
        <topology evidence="1">Single-pass membrane protein</topology>
    </subcellularLocation>
</comment>
<dbReference type="PRINTS" id="PR00205">
    <property type="entry name" value="CADHERIN"/>
</dbReference>
<dbReference type="GO" id="GO:0007163">
    <property type="term" value="P:establishment or maintenance of cell polarity"/>
    <property type="evidence" value="ECO:0007669"/>
    <property type="project" value="UniProtKB-ARBA"/>
</dbReference>
<accession>A0AAE1DVQ6</accession>
<dbReference type="PROSITE" id="PS00232">
    <property type="entry name" value="CADHERIN_1"/>
    <property type="match status" value="2"/>
</dbReference>
<evidence type="ECO:0000256" key="12">
    <source>
        <dbReference type="SAM" id="SignalP"/>
    </source>
</evidence>
<keyword evidence="12" id="KW-0732">Signal</keyword>
<evidence type="ECO:0000256" key="9">
    <source>
        <dbReference type="PROSITE-ProRule" id="PRU00043"/>
    </source>
</evidence>
<evidence type="ECO:0000259" key="13">
    <source>
        <dbReference type="PROSITE" id="PS50268"/>
    </source>
</evidence>
<dbReference type="GO" id="GO:0008013">
    <property type="term" value="F:beta-catenin binding"/>
    <property type="evidence" value="ECO:0007669"/>
    <property type="project" value="TreeGrafter"/>
</dbReference>
<feature type="compositionally biased region" description="Low complexity" evidence="10">
    <location>
        <begin position="932"/>
        <end position="943"/>
    </location>
</feature>
<dbReference type="AlphaFoldDB" id="A0AAE1DVQ6"/>
<keyword evidence="2 11" id="KW-0812">Transmembrane</keyword>
<feature type="compositionally biased region" description="Basic and acidic residues" evidence="10">
    <location>
        <begin position="864"/>
        <end position="884"/>
    </location>
</feature>
<feature type="transmembrane region" description="Helical" evidence="11">
    <location>
        <begin position="793"/>
        <end position="816"/>
    </location>
</feature>
<dbReference type="Pfam" id="PF00028">
    <property type="entry name" value="Cadherin"/>
    <property type="match status" value="6"/>
</dbReference>
<dbReference type="PANTHER" id="PTHR24027">
    <property type="entry name" value="CADHERIN-23"/>
    <property type="match status" value="1"/>
</dbReference>
<dbReference type="GO" id="GO:0005509">
    <property type="term" value="F:calcium ion binding"/>
    <property type="evidence" value="ECO:0007669"/>
    <property type="project" value="UniProtKB-UniRule"/>
</dbReference>
<keyword evidence="15" id="KW-1185">Reference proteome</keyword>
<feature type="chain" id="PRO_5042222508" description="Cadherin domain-containing protein" evidence="12">
    <location>
        <begin position="27"/>
        <end position="1216"/>
    </location>
</feature>
<sequence>MKSQPKLTLAVKVLALLLAVLQPGAAQQNNPIIFRLEEEQRADTLVGNVAERSGIRANVTQEVFRELKYQILSAESLRIASLFTINSSTGALFTNAMIDREKVCDTTAGVCQLQFDVSVKHGVSVKKLLNVVVVVIDKNDNPPEFPNKELLLSISEAAPNSSEISITGAIDRDAATNTNISYWMDDSDVFQLQEIKLLDVSLLRIVLLKILDREKESSYKLNIYAKDGDSSSALTGTLAVTIAVMDVNDHRPEFSQPIFNFTVKESAGLGSYVGSIEATDEDEGPNGEISFHFSSLTSSQVTRLFSLNESSGEITVKAELQYESGKKFQVVVEAKDNGGSPNTAQAILELNVVDAGNTPPRLSLTLADPLPKDSTLLSEGLPTGSFVGTLKYQDNDDNENGKVTCASLNSYFVLQPLEDNAYAIEVKTQLDREHQAEMLVVLRCSDGGSPSLASLANFTAIVTDENDNHPVFQTSDYNTNVRERVASVPNLIQVSATDEDEDVNSDITYQLTMNSSNAFSIDPFTGWLSLTSAVDREAGPVIPLTVLAVDNGKPRLTGSALVSVSVEDVNDNTPEIIRHEYQARENENPGAFVAQIVAADNDVGINGQLKYRLLQDSARGFSVSETGLITTTRAFDRETLDHYTIVVEVSDRGAPSLSSTSTLSITISDANDHSPQIVYPVPGNDSLTISAELSPGTVVARADARDADSGKNAKLLYLIAEGNPHKIFSIDNTTGTIFVARRLVTSRETSYRLTLSVQDGGSPRMHNKTFLYLHIDFTNATRLGQTSGMEHRYVVIAGVISGITLAIAIIVIAIILKLRHMDITRCAGGRSKVKAVHGVMGQPGTSVPIKHGSHLVVPTGGAYRSDHSDREAGFGEDRCGDVRGPRSGMDGHMTREFPRGTQVMADQIDGQGLTLPLATETRAPPGHEDMSSDSSADVTTSDSGRGASDTEDAPTSGGAPRQSGPVYGSVSSSLDSAPWIPPRQPVGGGLRGSGSDPPTYRDVVGQDTSVPDNLSRAARAYASYKDFHKPRRPAGKVRFSVDDQLVGQGTDPGHVYWTGGARAPDLTSTFGHPAQQRDSPVPGKSHKPSSGANINLSSRPYYPSHNPDSTRSPLQHTAQAPSSSQPDLFHSLGTSHAGGIPRHQPKPALSGRPAGPPNPSYPLLPHQKYLTSNSPSNRGLLPPMNASIDEDEDDGSTTTSGSYAVEDNILNISVEC</sequence>
<dbReference type="FunFam" id="2.60.40.60:FF:000020">
    <property type="entry name" value="Dachsous cadherin-related 1b"/>
    <property type="match status" value="2"/>
</dbReference>
<comment type="caution">
    <text evidence="14">The sequence shown here is derived from an EMBL/GenBank/DDBJ whole genome shotgun (WGS) entry which is preliminary data.</text>
</comment>
<keyword evidence="6 11" id="KW-1133">Transmembrane helix</keyword>
<feature type="region of interest" description="Disordered" evidence="10">
    <location>
        <begin position="917"/>
        <end position="1012"/>
    </location>
</feature>
<evidence type="ECO:0000256" key="8">
    <source>
        <dbReference type="ARBA" id="ARBA00023180"/>
    </source>
</evidence>
<dbReference type="Pfam" id="PF08266">
    <property type="entry name" value="Cadherin_2"/>
    <property type="match status" value="1"/>
</dbReference>
<dbReference type="GO" id="GO:0045296">
    <property type="term" value="F:cadherin binding"/>
    <property type="evidence" value="ECO:0007669"/>
    <property type="project" value="TreeGrafter"/>
</dbReference>
<keyword evidence="4 9" id="KW-0106">Calcium</keyword>
<feature type="domain" description="Cadherin" evidence="13">
    <location>
        <begin position="255"/>
        <end position="362"/>
    </location>
</feature>
<feature type="domain" description="Cadherin" evidence="13">
    <location>
        <begin position="28"/>
        <end position="145"/>
    </location>
</feature>
<dbReference type="GO" id="GO:0007156">
    <property type="term" value="P:homophilic cell adhesion via plasma membrane adhesion molecules"/>
    <property type="evidence" value="ECO:0007669"/>
    <property type="project" value="InterPro"/>
</dbReference>
<evidence type="ECO:0000256" key="6">
    <source>
        <dbReference type="ARBA" id="ARBA00022989"/>
    </source>
</evidence>
<feature type="domain" description="Cadherin" evidence="13">
    <location>
        <begin position="377"/>
        <end position="472"/>
    </location>
</feature>
<dbReference type="InterPro" id="IPR020894">
    <property type="entry name" value="Cadherin_CS"/>
</dbReference>
<reference evidence="14" key="1">
    <citation type="journal article" date="2023" name="G3 (Bethesda)">
        <title>A reference genome for the long-term kleptoplast-retaining sea slug Elysia crispata morphotype clarki.</title>
        <authorList>
            <person name="Eastman K.E."/>
            <person name="Pendleton A.L."/>
            <person name="Shaikh M.A."/>
            <person name="Suttiyut T."/>
            <person name="Ogas R."/>
            <person name="Tomko P."/>
            <person name="Gavelis G."/>
            <person name="Widhalm J.R."/>
            <person name="Wisecaver J.H."/>
        </authorList>
    </citation>
    <scope>NUCLEOTIDE SEQUENCE</scope>
    <source>
        <strain evidence="14">ECLA1</strain>
    </source>
</reference>
<dbReference type="FunFam" id="2.60.40.60:FF:000116">
    <property type="entry name" value="Dachsous cadherin-related 2"/>
    <property type="match status" value="1"/>
</dbReference>
<dbReference type="CDD" id="cd11304">
    <property type="entry name" value="Cadherin_repeat"/>
    <property type="match status" value="7"/>
</dbReference>
<evidence type="ECO:0000256" key="4">
    <source>
        <dbReference type="ARBA" id="ARBA00022837"/>
    </source>
</evidence>
<gene>
    <name evidence="14" type="ORF">RRG08_032192</name>
</gene>